<comment type="caution">
    <text evidence="1">The sequence shown here is derived from an EMBL/GenBank/DDBJ whole genome shotgun (WGS) entry which is preliminary data.</text>
</comment>
<dbReference type="Gene3D" id="2.115.10.20">
    <property type="entry name" value="Glycosyl hydrolase domain, family 43"/>
    <property type="match status" value="1"/>
</dbReference>
<dbReference type="SUPFAM" id="SSF75005">
    <property type="entry name" value="Arabinanase/levansucrase/invertase"/>
    <property type="match status" value="1"/>
</dbReference>
<proteinExistence type="predicted"/>
<sequence length="60" mass="6926">AWYILYHARNALRDMFVLDGRTTRIQKIEWDENGIPILGIPQKESTLLQKPSGTPTSDRN</sequence>
<name>A0A5M5C8Y3_BACOV</name>
<dbReference type="AlphaFoldDB" id="A0A5M5C8Y3"/>
<dbReference type="InterPro" id="IPR023296">
    <property type="entry name" value="Glyco_hydro_beta-prop_sf"/>
</dbReference>
<protein>
    <submittedName>
        <fullName evidence="1">Glycosyl hydrolase</fullName>
    </submittedName>
</protein>
<evidence type="ECO:0000313" key="1">
    <source>
        <dbReference type="EMBL" id="KAA3953659.1"/>
    </source>
</evidence>
<feature type="non-terminal residue" evidence="1">
    <location>
        <position position="1"/>
    </location>
</feature>
<keyword evidence="1" id="KW-0378">Hydrolase</keyword>
<dbReference type="EMBL" id="VWLE01000039">
    <property type="protein sequence ID" value="KAA3953659.1"/>
    <property type="molecule type" value="Genomic_DNA"/>
</dbReference>
<reference evidence="1 2" key="1">
    <citation type="journal article" date="2019" name="Nat. Med.">
        <title>A library of human gut bacterial isolates paired with longitudinal multiomics data enables mechanistic microbiome research.</title>
        <authorList>
            <person name="Poyet M."/>
            <person name="Groussin M."/>
            <person name="Gibbons S.M."/>
            <person name="Avila-Pacheco J."/>
            <person name="Jiang X."/>
            <person name="Kearney S.M."/>
            <person name="Perrotta A.R."/>
            <person name="Berdy B."/>
            <person name="Zhao S."/>
            <person name="Lieberman T.D."/>
            <person name="Swanson P.K."/>
            <person name="Smith M."/>
            <person name="Roesemann S."/>
            <person name="Alexander J.E."/>
            <person name="Rich S.A."/>
            <person name="Livny J."/>
            <person name="Vlamakis H."/>
            <person name="Clish C."/>
            <person name="Bullock K."/>
            <person name="Deik A."/>
            <person name="Scott J."/>
            <person name="Pierce K.A."/>
            <person name="Xavier R.J."/>
            <person name="Alm E.J."/>
        </authorList>
    </citation>
    <scope>NUCLEOTIDE SEQUENCE [LARGE SCALE GENOMIC DNA]</scope>
    <source>
        <strain evidence="1 2">BIOML-A163</strain>
    </source>
</reference>
<evidence type="ECO:0000313" key="2">
    <source>
        <dbReference type="Proteomes" id="UP000323717"/>
    </source>
</evidence>
<gene>
    <name evidence="1" type="ORF">F3D71_05140</name>
</gene>
<accession>A0A5M5C8Y3</accession>
<dbReference type="GO" id="GO:0016787">
    <property type="term" value="F:hydrolase activity"/>
    <property type="evidence" value="ECO:0007669"/>
    <property type="project" value="UniProtKB-KW"/>
</dbReference>
<organism evidence="1 2">
    <name type="scientific">Bacteroides ovatus</name>
    <dbReference type="NCBI Taxonomy" id="28116"/>
    <lineage>
        <taxon>Bacteria</taxon>
        <taxon>Pseudomonadati</taxon>
        <taxon>Bacteroidota</taxon>
        <taxon>Bacteroidia</taxon>
        <taxon>Bacteroidales</taxon>
        <taxon>Bacteroidaceae</taxon>
        <taxon>Bacteroides</taxon>
    </lineage>
</organism>
<dbReference type="Proteomes" id="UP000323717">
    <property type="component" value="Unassembled WGS sequence"/>
</dbReference>